<keyword evidence="2" id="KW-1185">Reference proteome</keyword>
<organism evidence="1 2">
    <name type="scientific">Ktedonobacter racemifer DSM 44963</name>
    <dbReference type="NCBI Taxonomy" id="485913"/>
    <lineage>
        <taxon>Bacteria</taxon>
        <taxon>Bacillati</taxon>
        <taxon>Chloroflexota</taxon>
        <taxon>Ktedonobacteria</taxon>
        <taxon>Ktedonobacterales</taxon>
        <taxon>Ktedonobacteraceae</taxon>
        <taxon>Ktedonobacter</taxon>
    </lineage>
</organism>
<comment type="caution">
    <text evidence="1">The sequence shown here is derived from an EMBL/GenBank/DDBJ whole genome shotgun (WGS) entry which is preliminary data.</text>
</comment>
<dbReference type="STRING" id="485913.Krac_10020"/>
<reference evidence="1 2" key="1">
    <citation type="journal article" date="2011" name="Stand. Genomic Sci.">
        <title>Non-contiguous finished genome sequence and contextual data of the filamentous soil bacterium Ktedonobacter racemifer type strain (SOSP1-21).</title>
        <authorList>
            <person name="Chang Y.J."/>
            <person name="Land M."/>
            <person name="Hauser L."/>
            <person name="Chertkov O."/>
            <person name="Del Rio T.G."/>
            <person name="Nolan M."/>
            <person name="Copeland A."/>
            <person name="Tice H."/>
            <person name="Cheng J.F."/>
            <person name="Lucas S."/>
            <person name="Han C."/>
            <person name="Goodwin L."/>
            <person name="Pitluck S."/>
            <person name="Ivanova N."/>
            <person name="Ovchinikova G."/>
            <person name="Pati A."/>
            <person name="Chen A."/>
            <person name="Palaniappan K."/>
            <person name="Mavromatis K."/>
            <person name="Liolios K."/>
            <person name="Brettin T."/>
            <person name="Fiebig A."/>
            <person name="Rohde M."/>
            <person name="Abt B."/>
            <person name="Goker M."/>
            <person name="Detter J.C."/>
            <person name="Woyke T."/>
            <person name="Bristow J."/>
            <person name="Eisen J.A."/>
            <person name="Markowitz V."/>
            <person name="Hugenholtz P."/>
            <person name="Kyrpides N.C."/>
            <person name="Klenk H.P."/>
            <person name="Lapidus A."/>
        </authorList>
    </citation>
    <scope>NUCLEOTIDE SEQUENCE [LARGE SCALE GENOMIC DNA]</scope>
    <source>
        <strain evidence="2">DSM 44963</strain>
    </source>
</reference>
<proteinExistence type="predicted"/>
<protein>
    <submittedName>
        <fullName evidence="1">Uncharacterized protein</fullName>
    </submittedName>
</protein>
<dbReference type="EMBL" id="ADVG01000001">
    <property type="protein sequence ID" value="EFH88545.1"/>
    <property type="molecule type" value="Genomic_DNA"/>
</dbReference>
<evidence type="ECO:0000313" key="2">
    <source>
        <dbReference type="Proteomes" id="UP000004508"/>
    </source>
</evidence>
<gene>
    <name evidence="1" type="ORF">Krac_10020</name>
</gene>
<dbReference type="InParanoid" id="D6TEU6"/>
<sequence length="62" mass="7211">MCRRVFASYTSTIRVQFCDVMQLFSTVPANTLPFCLFTCNNAFNRVYSLNIYTHGKEARHLL</sequence>
<evidence type="ECO:0000313" key="1">
    <source>
        <dbReference type="EMBL" id="EFH88545.1"/>
    </source>
</evidence>
<accession>D6TEU6</accession>
<dbReference type="Proteomes" id="UP000004508">
    <property type="component" value="Unassembled WGS sequence"/>
</dbReference>
<dbReference type="AlphaFoldDB" id="D6TEU6"/>
<name>D6TEU6_KTERA</name>